<sequence>MTADTSKTAVNGIRTAIGVGGTLAVVVGVLILVWPGKTAIVVTAIIAIYAIAAGLAYAGFGVFTRDRGGWSRVGHIVLGLLFVVAGAVALTNLSRTAVWLAVFVGILVAVMWIVEGIVALSTLRDAPSMGWSIAYASLSIVAGVVLLFAPAWGVVLLWWILGFSLVVLGIMNIVRAFRYGSAHD</sequence>
<dbReference type="InterPro" id="IPR052712">
    <property type="entry name" value="Acid_resist_chaperone_HdeD"/>
</dbReference>
<feature type="transmembrane region" description="Helical" evidence="1">
    <location>
        <begin position="156"/>
        <end position="174"/>
    </location>
</feature>
<keyword evidence="1" id="KW-1133">Transmembrane helix</keyword>
<comment type="caution">
    <text evidence="2">The sequence shown here is derived from an EMBL/GenBank/DDBJ whole genome shotgun (WGS) entry which is preliminary data.</text>
</comment>
<reference evidence="3" key="1">
    <citation type="journal article" date="2019" name="Int. J. Syst. Evol. Microbiol.">
        <title>The Global Catalogue of Microorganisms (GCM) 10K type strain sequencing project: providing services to taxonomists for standard genome sequencing and annotation.</title>
        <authorList>
            <consortium name="The Broad Institute Genomics Platform"/>
            <consortium name="The Broad Institute Genome Sequencing Center for Infectious Disease"/>
            <person name="Wu L."/>
            <person name="Ma J."/>
        </authorList>
    </citation>
    <scope>NUCLEOTIDE SEQUENCE [LARGE SCALE GENOMIC DNA]</scope>
    <source>
        <strain evidence="3">JCM 14900</strain>
    </source>
</reference>
<feature type="transmembrane region" description="Helical" evidence="1">
    <location>
        <begin position="132"/>
        <end position="150"/>
    </location>
</feature>
<feature type="transmembrane region" description="Helical" evidence="1">
    <location>
        <begin position="72"/>
        <end position="91"/>
    </location>
</feature>
<keyword evidence="1" id="KW-0812">Transmembrane</keyword>
<evidence type="ECO:0000256" key="1">
    <source>
        <dbReference type="SAM" id="Phobius"/>
    </source>
</evidence>
<organism evidence="2 3">
    <name type="scientific">Microbacterium aoyamense</name>
    <dbReference type="NCBI Taxonomy" id="344166"/>
    <lineage>
        <taxon>Bacteria</taxon>
        <taxon>Bacillati</taxon>
        <taxon>Actinomycetota</taxon>
        <taxon>Actinomycetes</taxon>
        <taxon>Micrococcales</taxon>
        <taxon>Microbacteriaceae</taxon>
        <taxon>Microbacterium</taxon>
    </lineage>
</organism>
<dbReference type="EMBL" id="BAAAOF010000002">
    <property type="protein sequence ID" value="GAA1918816.1"/>
    <property type="molecule type" value="Genomic_DNA"/>
</dbReference>
<feature type="transmembrane region" description="Helical" evidence="1">
    <location>
        <begin position="12"/>
        <end position="34"/>
    </location>
</feature>
<dbReference type="PANTHER" id="PTHR34989">
    <property type="entry name" value="PROTEIN HDED"/>
    <property type="match status" value="1"/>
</dbReference>
<dbReference type="Pfam" id="PF03729">
    <property type="entry name" value="DUF308"/>
    <property type="match status" value="2"/>
</dbReference>
<proteinExistence type="predicted"/>
<keyword evidence="1" id="KW-0472">Membrane</keyword>
<keyword evidence="3" id="KW-1185">Reference proteome</keyword>
<protein>
    <submittedName>
        <fullName evidence="2">HdeD family acid-resistance protein</fullName>
    </submittedName>
</protein>
<evidence type="ECO:0000313" key="3">
    <source>
        <dbReference type="Proteomes" id="UP001501343"/>
    </source>
</evidence>
<gene>
    <name evidence="2" type="ORF">GCM10009775_09220</name>
</gene>
<accession>A0ABP5AQG7</accession>
<dbReference type="PANTHER" id="PTHR34989:SF1">
    <property type="entry name" value="PROTEIN HDED"/>
    <property type="match status" value="1"/>
</dbReference>
<evidence type="ECO:0000313" key="2">
    <source>
        <dbReference type="EMBL" id="GAA1918816.1"/>
    </source>
</evidence>
<feature type="transmembrane region" description="Helical" evidence="1">
    <location>
        <begin position="40"/>
        <end position="60"/>
    </location>
</feature>
<dbReference type="Proteomes" id="UP001501343">
    <property type="component" value="Unassembled WGS sequence"/>
</dbReference>
<dbReference type="RefSeq" id="WP_248145914.1">
    <property type="nucleotide sequence ID" value="NZ_BAAAOF010000002.1"/>
</dbReference>
<name>A0ABP5AQG7_9MICO</name>
<feature type="transmembrane region" description="Helical" evidence="1">
    <location>
        <begin position="97"/>
        <end position="120"/>
    </location>
</feature>
<dbReference type="InterPro" id="IPR005325">
    <property type="entry name" value="DUF308_memb"/>
</dbReference>